<evidence type="ECO:0000313" key="3">
    <source>
        <dbReference type="RefSeq" id="XP_020098051.1"/>
    </source>
</evidence>
<dbReference type="Proteomes" id="UP000515123">
    <property type="component" value="Linkage group 10"/>
</dbReference>
<dbReference type="GeneID" id="109716858"/>
<keyword evidence="2" id="KW-1185">Reference proteome</keyword>
<gene>
    <name evidence="3" type="primary">LOC109716858</name>
</gene>
<sequence length="182" mass="20437">MANNNNNSAENTRSRPAIWSAEMLNSAPTYASGGGPPRHVAPEYGTTERYYGDKSNSSAIPTTVGRGTVAAPDARYHVAWEDRSTGSYYRYNTGVQQDRGGEGYRWYENVKVRDAGSGFQAKYTAEEKYQRVPHDDDDDADVNDDHAIDHDQGHEHDHHDVYYDYGDADAVADYDHHDGDEW</sequence>
<protein>
    <submittedName>
        <fullName evidence="3">Uncharacterized protein LOC109716858</fullName>
    </submittedName>
</protein>
<name>A0A6P5FP19_ANACO</name>
<dbReference type="AlphaFoldDB" id="A0A6P5FP19"/>
<dbReference type="RefSeq" id="XP_020098051.1">
    <property type="nucleotide sequence ID" value="XM_020242462.1"/>
</dbReference>
<organism evidence="2 3">
    <name type="scientific">Ananas comosus</name>
    <name type="common">Pineapple</name>
    <name type="synonym">Ananas ananas</name>
    <dbReference type="NCBI Taxonomy" id="4615"/>
    <lineage>
        <taxon>Eukaryota</taxon>
        <taxon>Viridiplantae</taxon>
        <taxon>Streptophyta</taxon>
        <taxon>Embryophyta</taxon>
        <taxon>Tracheophyta</taxon>
        <taxon>Spermatophyta</taxon>
        <taxon>Magnoliopsida</taxon>
        <taxon>Liliopsida</taxon>
        <taxon>Poales</taxon>
        <taxon>Bromeliaceae</taxon>
        <taxon>Bromelioideae</taxon>
        <taxon>Ananas</taxon>
    </lineage>
</organism>
<accession>A0A6P5FP19</accession>
<feature type="compositionally biased region" description="Basic and acidic residues" evidence="1">
    <location>
        <begin position="143"/>
        <end position="160"/>
    </location>
</feature>
<proteinExistence type="predicted"/>
<reference evidence="2" key="1">
    <citation type="journal article" date="2015" name="Nat. Genet.">
        <title>The pineapple genome and the evolution of CAM photosynthesis.</title>
        <authorList>
            <person name="Ming R."/>
            <person name="VanBuren R."/>
            <person name="Wai C.M."/>
            <person name="Tang H."/>
            <person name="Schatz M.C."/>
            <person name="Bowers J.E."/>
            <person name="Lyons E."/>
            <person name="Wang M.L."/>
            <person name="Chen J."/>
            <person name="Biggers E."/>
            <person name="Zhang J."/>
            <person name="Huang L."/>
            <person name="Zhang L."/>
            <person name="Miao W."/>
            <person name="Zhang J."/>
            <person name="Ye Z."/>
            <person name="Miao C."/>
            <person name="Lin Z."/>
            <person name="Wang H."/>
            <person name="Zhou H."/>
            <person name="Yim W.C."/>
            <person name="Priest H.D."/>
            <person name="Zheng C."/>
            <person name="Woodhouse M."/>
            <person name="Edger P.P."/>
            <person name="Guyot R."/>
            <person name="Guo H.B."/>
            <person name="Guo H."/>
            <person name="Zheng G."/>
            <person name="Singh R."/>
            <person name="Sharma A."/>
            <person name="Min X."/>
            <person name="Zheng Y."/>
            <person name="Lee H."/>
            <person name="Gurtowski J."/>
            <person name="Sedlazeck F.J."/>
            <person name="Harkess A."/>
            <person name="McKain M.R."/>
            <person name="Liao Z."/>
            <person name="Fang J."/>
            <person name="Liu J."/>
            <person name="Zhang X."/>
            <person name="Zhang Q."/>
            <person name="Hu W."/>
            <person name="Qin Y."/>
            <person name="Wang K."/>
            <person name="Chen L.Y."/>
            <person name="Shirley N."/>
            <person name="Lin Y.R."/>
            <person name="Liu L.Y."/>
            <person name="Hernandez A.G."/>
            <person name="Wright C.L."/>
            <person name="Bulone V."/>
            <person name="Tuskan G.A."/>
            <person name="Heath K."/>
            <person name="Zee F."/>
            <person name="Moore P.H."/>
            <person name="Sunkar R."/>
            <person name="Leebens-Mack J.H."/>
            <person name="Mockler T."/>
            <person name="Bennetzen J.L."/>
            <person name="Freeling M."/>
            <person name="Sankoff D."/>
            <person name="Paterson A.H."/>
            <person name="Zhu X."/>
            <person name="Yang X."/>
            <person name="Smith J.A."/>
            <person name="Cushman J.C."/>
            <person name="Paull R.E."/>
            <person name="Yu Q."/>
        </authorList>
    </citation>
    <scope>NUCLEOTIDE SEQUENCE [LARGE SCALE GENOMIC DNA]</scope>
    <source>
        <strain evidence="2">cv. F153</strain>
    </source>
</reference>
<feature type="region of interest" description="Disordered" evidence="1">
    <location>
        <begin position="126"/>
        <end position="160"/>
    </location>
</feature>
<evidence type="ECO:0000256" key="1">
    <source>
        <dbReference type="SAM" id="MobiDB-lite"/>
    </source>
</evidence>
<reference evidence="3" key="2">
    <citation type="submission" date="2025-08" db="UniProtKB">
        <authorList>
            <consortium name="RefSeq"/>
        </authorList>
    </citation>
    <scope>IDENTIFICATION</scope>
    <source>
        <tissue evidence="3">Leaf</tissue>
    </source>
</reference>
<feature type="region of interest" description="Disordered" evidence="1">
    <location>
        <begin position="27"/>
        <end position="66"/>
    </location>
</feature>
<evidence type="ECO:0000313" key="2">
    <source>
        <dbReference type="Proteomes" id="UP000515123"/>
    </source>
</evidence>